<evidence type="ECO:0000313" key="2">
    <source>
        <dbReference type="Proteomes" id="UP001158986"/>
    </source>
</evidence>
<organism evidence="1 2">
    <name type="scientific">Peronospora belbahrii</name>
    <dbReference type="NCBI Taxonomy" id="622444"/>
    <lineage>
        <taxon>Eukaryota</taxon>
        <taxon>Sar</taxon>
        <taxon>Stramenopiles</taxon>
        <taxon>Oomycota</taxon>
        <taxon>Peronosporomycetes</taxon>
        <taxon>Peronosporales</taxon>
        <taxon>Peronosporaceae</taxon>
        <taxon>Peronospora</taxon>
    </lineage>
</organism>
<keyword evidence="2" id="KW-1185">Reference proteome</keyword>
<reference evidence="1 2" key="1">
    <citation type="submission" date="2021-11" db="EMBL/GenBank/DDBJ databases">
        <authorList>
            <person name="Islam A."/>
            <person name="Islam S."/>
            <person name="Flora M.S."/>
            <person name="Rahman M."/>
            <person name="Ziaur R.M."/>
            <person name="Epstein J.H."/>
            <person name="Hassan M."/>
            <person name="Klassen M."/>
            <person name="Woodard K."/>
            <person name="Webb A."/>
            <person name="Webby R.J."/>
            <person name="El Zowalaty M.E."/>
        </authorList>
    </citation>
    <scope>NUCLEOTIDE SEQUENCE [LARGE SCALE GENOMIC DNA]</scope>
    <source>
        <strain evidence="1">Pbs1</strain>
    </source>
</reference>
<gene>
    <name evidence="1" type="ORF">PBS001_LOCUS4824</name>
</gene>
<sequence length="102" mass="11486">MGLNIKIVLQQKTRWVASKLSLQRLRSKKRSRMETTELRPIALAGDSRCFTGSSTQCNPYARTPSVVHHEQWKNSLSKGDFSVSASRWKSVECASAGFRLCV</sequence>
<accession>A0ABN8CYN2</accession>
<protein>
    <submittedName>
        <fullName evidence="1">Uncharacterized protein</fullName>
    </submittedName>
</protein>
<dbReference type="EMBL" id="CAKLCB010000260">
    <property type="protein sequence ID" value="CAH0518248.1"/>
    <property type="molecule type" value="Genomic_DNA"/>
</dbReference>
<name>A0ABN8CYN2_9STRA</name>
<comment type="caution">
    <text evidence="1">The sequence shown here is derived from an EMBL/GenBank/DDBJ whole genome shotgun (WGS) entry which is preliminary data.</text>
</comment>
<dbReference type="Proteomes" id="UP001158986">
    <property type="component" value="Unassembled WGS sequence"/>
</dbReference>
<proteinExistence type="predicted"/>
<evidence type="ECO:0000313" key="1">
    <source>
        <dbReference type="EMBL" id="CAH0518248.1"/>
    </source>
</evidence>